<evidence type="ECO:0000313" key="3">
    <source>
        <dbReference type="EMBL" id="KAH3870735.1"/>
    </source>
</evidence>
<protein>
    <recommendedName>
        <fullName evidence="2">SCP domain-containing protein</fullName>
    </recommendedName>
</protein>
<dbReference type="SMART" id="SM00198">
    <property type="entry name" value="SCP"/>
    <property type="match status" value="1"/>
</dbReference>
<dbReference type="PRINTS" id="PR00837">
    <property type="entry name" value="V5TPXLIKE"/>
</dbReference>
<dbReference type="InterPro" id="IPR001283">
    <property type="entry name" value="CRISP-related"/>
</dbReference>
<feature type="chain" id="PRO_5038679974" description="SCP domain-containing protein" evidence="1">
    <location>
        <begin position="19"/>
        <end position="338"/>
    </location>
</feature>
<feature type="signal peptide" evidence="1">
    <location>
        <begin position="1"/>
        <end position="18"/>
    </location>
</feature>
<dbReference type="GO" id="GO:0005576">
    <property type="term" value="C:extracellular region"/>
    <property type="evidence" value="ECO:0007669"/>
    <property type="project" value="InterPro"/>
</dbReference>
<dbReference type="AlphaFoldDB" id="A0A9D4RLL2"/>
<feature type="domain" description="SCP" evidence="2">
    <location>
        <begin position="67"/>
        <end position="206"/>
    </location>
</feature>
<dbReference type="PROSITE" id="PS01010">
    <property type="entry name" value="CRISP_2"/>
    <property type="match status" value="1"/>
</dbReference>
<reference evidence="3" key="2">
    <citation type="submission" date="2020-11" db="EMBL/GenBank/DDBJ databases">
        <authorList>
            <person name="McCartney M.A."/>
            <person name="Auch B."/>
            <person name="Kono T."/>
            <person name="Mallez S."/>
            <person name="Becker A."/>
            <person name="Gohl D.M."/>
            <person name="Silverstein K.A.T."/>
            <person name="Koren S."/>
            <person name="Bechman K.B."/>
            <person name="Herman A."/>
            <person name="Abrahante J.E."/>
            <person name="Garbe J."/>
        </authorList>
    </citation>
    <scope>NUCLEOTIDE SEQUENCE</scope>
    <source>
        <strain evidence="3">Duluth1</strain>
        <tissue evidence="3">Whole animal</tissue>
    </source>
</reference>
<dbReference type="PANTHER" id="PTHR10334">
    <property type="entry name" value="CYSTEINE-RICH SECRETORY PROTEIN-RELATED"/>
    <property type="match status" value="1"/>
</dbReference>
<name>A0A9D4RLL2_DREPO</name>
<dbReference type="InterPro" id="IPR014044">
    <property type="entry name" value="CAP_dom"/>
</dbReference>
<dbReference type="SUPFAM" id="SSF55797">
    <property type="entry name" value="PR-1-like"/>
    <property type="match status" value="1"/>
</dbReference>
<organism evidence="3 4">
    <name type="scientific">Dreissena polymorpha</name>
    <name type="common">Zebra mussel</name>
    <name type="synonym">Mytilus polymorpha</name>
    <dbReference type="NCBI Taxonomy" id="45954"/>
    <lineage>
        <taxon>Eukaryota</taxon>
        <taxon>Metazoa</taxon>
        <taxon>Spiralia</taxon>
        <taxon>Lophotrochozoa</taxon>
        <taxon>Mollusca</taxon>
        <taxon>Bivalvia</taxon>
        <taxon>Autobranchia</taxon>
        <taxon>Heteroconchia</taxon>
        <taxon>Euheterodonta</taxon>
        <taxon>Imparidentia</taxon>
        <taxon>Neoheterodontei</taxon>
        <taxon>Myida</taxon>
        <taxon>Dreissenoidea</taxon>
        <taxon>Dreissenidae</taxon>
        <taxon>Dreissena</taxon>
    </lineage>
</organism>
<dbReference type="Proteomes" id="UP000828390">
    <property type="component" value="Unassembled WGS sequence"/>
</dbReference>
<dbReference type="EMBL" id="JAIWYP010000002">
    <property type="protein sequence ID" value="KAH3870735.1"/>
    <property type="molecule type" value="Genomic_DNA"/>
</dbReference>
<proteinExistence type="predicted"/>
<comment type="caution">
    <text evidence="3">The sequence shown here is derived from an EMBL/GenBank/DDBJ whole genome shotgun (WGS) entry which is preliminary data.</text>
</comment>
<dbReference type="OrthoDB" id="737510at2759"/>
<sequence length="338" mass="37308">MFILTLVSISILSYVCEASAEGVGQEWLLSRHRREVRCANKYGEITTGHTACLPRSSMLRTSGLEPGEQESIIATHNTARRGVNPPASNMQMMSWDESLANIAQRWAENCAANNHDNDYKRTDFGRLSVGQNLAWGSYKLGWSKAISLWENEKKDYTFGGANSGKVVGHYTQMVWANSSKVGCGYADCNSQHYYVCNYGPGGNFHNQLPYALGTTCSACSNRCTNGLCDCGRLVCLNGGTLDLKQCKCTCLKPFHTQPNCALNCTGAQDNNYCQRGWSGKCEVYSNIPYECPNMCKWCPFADAKFDNNAKFYNDGNRSASSPNMITTLVIAMVVCAFD</sequence>
<evidence type="ECO:0000259" key="2">
    <source>
        <dbReference type="SMART" id="SM00198"/>
    </source>
</evidence>
<dbReference type="PROSITE" id="PS01009">
    <property type="entry name" value="CRISP_1"/>
    <property type="match status" value="1"/>
</dbReference>
<dbReference type="InterPro" id="IPR035940">
    <property type="entry name" value="CAP_sf"/>
</dbReference>
<dbReference type="Pfam" id="PF00188">
    <property type="entry name" value="CAP"/>
    <property type="match status" value="1"/>
</dbReference>
<reference evidence="3" key="1">
    <citation type="journal article" date="2019" name="bioRxiv">
        <title>The Genome of the Zebra Mussel, Dreissena polymorpha: A Resource for Invasive Species Research.</title>
        <authorList>
            <person name="McCartney M.A."/>
            <person name="Auch B."/>
            <person name="Kono T."/>
            <person name="Mallez S."/>
            <person name="Zhang Y."/>
            <person name="Obille A."/>
            <person name="Becker A."/>
            <person name="Abrahante J.E."/>
            <person name="Garbe J."/>
            <person name="Badalamenti J.P."/>
            <person name="Herman A."/>
            <person name="Mangelson H."/>
            <person name="Liachko I."/>
            <person name="Sullivan S."/>
            <person name="Sone E.D."/>
            <person name="Koren S."/>
            <person name="Silverstein K.A.T."/>
            <person name="Beckman K.B."/>
            <person name="Gohl D.M."/>
        </authorList>
    </citation>
    <scope>NUCLEOTIDE SEQUENCE</scope>
    <source>
        <strain evidence="3">Duluth1</strain>
        <tissue evidence="3">Whole animal</tissue>
    </source>
</reference>
<keyword evidence="4" id="KW-1185">Reference proteome</keyword>
<gene>
    <name evidence="3" type="ORF">DPMN_033927</name>
</gene>
<evidence type="ECO:0000313" key="4">
    <source>
        <dbReference type="Proteomes" id="UP000828390"/>
    </source>
</evidence>
<dbReference type="Gene3D" id="3.40.33.10">
    <property type="entry name" value="CAP"/>
    <property type="match status" value="1"/>
</dbReference>
<keyword evidence="1" id="KW-0732">Signal</keyword>
<accession>A0A9D4RLL2</accession>
<dbReference type="InterPro" id="IPR018244">
    <property type="entry name" value="Allrgn_V5/Tpx1_CS"/>
</dbReference>
<evidence type="ECO:0000256" key="1">
    <source>
        <dbReference type="SAM" id="SignalP"/>
    </source>
</evidence>